<protein>
    <submittedName>
        <fullName evidence="6">Type I phosphodiesterase/nucleotide pyrophosphatase</fullName>
    </submittedName>
</protein>
<dbReference type="RefSeq" id="WP_133793259.1">
    <property type="nucleotide sequence ID" value="NZ_SOCA01000001.1"/>
</dbReference>
<dbReference type="CDD" id="cd16016">
    <property type="entry name" value="AP-SPAP"/>
    <property type="match status" value="1"/>
</dbReference>
<dbReference type="PANTHER" id="PTHR10151">
    <property type="entry name" value="ECTONUCLEOTIDE PYROPHOSPHATASE/PHOSPHODIESTERASE"/>
    <property type="match status" value="1"/>
</dbReference>
<gene>
    <name evidence="6" type="ORF">EI77_00600</name>
</gene>
<dbReference type="Gene3D" id="3.30.1360.150">
    <property type="match status" value="1"/>
</dbReference>
<feature type="binding site" evidence="5">
    <location>
        <position position="135"/>
    </location>
    <ligand>
        <name>substrate</name>
    </ligand>
</feature>
<keyword evidence="2" id="KW-0479">Metal-binding</keyword>
<evidence type="ECO:0000313" key="6">
    <source>
        <dbReference type="EMBL" id="TDU81297.1"/>
    </source>
</evidence>
<dbReference type="Proteomes" id="UP000295662">
    <property type="component" value="Unassembled WGS sequence"/>
</dbReference>
<dbReference type="InterPro" id="IPR002591">
    <property type="entry name" value="Phosphodiest/P_Trfase"/>
</dbReference>
<feature type="binding site" evidence="5">
    <location>
        <begin position="196"/>
        <end position="198"/>
    </location>
    <ligand>
        <name>substrate</name>
    </ligand>
</feature>
<feature type="active site" description="Phosphothreonine intermediate" evidence="4">
    <location>
        <position position="114"/>
    </location>
</feature>
<dbReference type="Pfam" id="PF01663">
    <property type="entry name" value="Phosphodiest"/>
    <property type="match status" value="1"/>
</dbReference>
<sequence length="587" mass="64535">MAVKLYILGYGADFSVADDKKMQSPRSKDVYSPSKSLMKIKTYFLFALVATGLAHLQAAPPKAPKLVVAIVVDQLRYDYLDRFHHQFGEGGLKLLTDEGAFMTFAQYDYSPTITAPGHASFFSGSSPMMHGIIGNEWFDKRTGQPMYCVSDDAVNGVGTDPQGKAGKMSPRNFIGSTVADQMRLHWDSKVVAISIKDRGAILPGGKKPAGAFWFESATGNFITSSYYMQELPAWVKAFNDSKRPDAFIGQTWERLLDEKEYLNPDDAAGESSLAGETTRTFPHQVIKEEKDGYEPILSTPFGNQLLAEFAKAAIEGENLGQGSKPDLLCVSFSSNDYCGHRFGPYSQEVQDITLRMDRQFQEFFAYLDKKIGLTNVTIVLTADHGVCPTPENAQEQGLDAGRPPLSDMMNELQEKLAERFGPGRYFLGAKIGFKPRLSDGNLYFNYPVLIEKQLSPETVTSFAREWALSTGVFHAVYGREQLLDGRAPGVIGQRVMKGFNGERSGDIVFIPKPFLISGSGKPGAGTTHGSPFSYDTHIPVLFYGASFKAGRYADEFYITDIAPTLSAALGIQEPPACMGKPMVKILK</sequence>
<evidence type="ECO:0000256" key="1">
    <source>
        <dbReference type="ARBA" id="ARBA00022553"/>
    </source>
</evidence>
<dbReference type="InterPro" id="IPR017850">
    <property type="entry name" value="Alkaline_phosphatase_core_sf"/>
</dbReference>
<dbReference type="PANTHER" id="PTHR10151:SF120">
    <property type="entry name" value="BIS(5'-ADENOSYL)-TRIPHOSPHATASE"/>
    <property type="match status" value="1"/>
</dbReference>
<dbReference type="SUPFAM" id="SSF53649">
    <property type="entry name" value="Alkaline phosphatase-like"/>
    <property type="match status" value="1"/>
</dbReference>
<proteinExistence type="predicted"/>
<dbReference type="InterPro" id="IPR026263">
    <property type="entry name" value="Alkaline_phosphatase_prok"/>
</dbReference>
<evidence type="ECO:0000256" key="5">
    <source>
        <dbReference type="PIRSR" id="PIRSR031924-51"/>
    </source>
</evidence>
<dbReference type="AlphaFoldDB" id="A0A4R7SSU3"/>
<keyword evidence="1 4" id="KW-0597">Phosphoprotein</keyword>
<evidence type="ECO:0000256" key="4">
    <source>
        <dbReference type="PIRSR" id="PIRSR031924-50"/>
    </source>
</evidence>
<name>A0A4R7SSU3_9BACT</name>
<evidence type="ECO:0000313" key="7">
    <source>
        <dbReference type="Proteomes" id="UP000295662"/>
    </source>
</evidence>
<organism evidence="6 7">
    <name type="scientific">Prosthecobacter fusiformis</name>
    <dbReference type="NCBI Taxonomy" id="48464"/>
    <lineage>
        <taxon>Bacteria</taxon>
        <taxon>Pseudomonadati</taxon>
        <taxon>Verrucomicrobiota</taxon>
        <taxon>Verrucomicrobiia</taxon>
        <taxon>Verrucomicrobiales</taxon>
        <taxon>Verrucomicrobiaceae</taxon>
        <taxon>Prosthecobacter</taxon>
    </lineage>
</organism>
<keyword evidence="3" id="KW-0732">Signal</keyword>
<dbReference type="GO" id="GO:0046872">
    <property type="term" value="F:metal ion binding"/>
    <property type="evidence" value="ECO:0007669"/>
    <property type="project" value="UniProtKB-KW"/>
</dbReference>
<evidence type="ECO:0000256" key="3">
    <source>
        <dbReference type="ARBA" id="ARBA00022729"/>
    </source>
</evidence>
<dbReference type="EMBL" id="SOCA01000001">
    <property type="protein sequence ID" value="TDU81297.1"/>
    <property type="molecule type" value="Genomic_DNA"/>
</dbReference>
<dbReference type="PIRSF" id="PIRSF031924">
    <property type="entry name" value="Pi-irrepressible_AP"/>
    <property type="match status" value="1"/>
</dbReference>
<dbReference type="Gene3D" id="3.40.720.10">
    <property type="entry name" value="Alkaline Phosphatase, subunit A"/>
    <property type="match status" value="1"/>
</dbReference>
<reference evidence="6 7" key="1">
    <citation type="submission" date="2019-03" db="EMBL/GenBank/DDBJ databases">
        <title>Genomic Encyclopedia of Archaeal and Bacterial Type Strains, Phase II (KMG-II): from individual species to whole genera.</title>
        <authorList>
            <person name="Goeker M."/>
        </authorList>
    </citation>
    <scope>NUCLEOTIDE SEQUENCE [LARGE SCALE GENOMIC DNA]</scope>
    <source>
        <strain evidence="6 7">ATCC 25309</strain>
    </source>
</reference>
<evidence type="ECO:0000256" key="2">
    <source>
        <dbReference type="ARBA" id="ARBA00022723"/>
    </source>
</evidence>
<dbReference type="GO" id="GO:0004035">
    <property type="term" value="F:alkaline phosphatase activity"/>
    <property type="evidence" value="ECO:0007669"/>
    <property type="project" value="InterPro"/>
</dbReference>
<dbReference type="OrthoDB" id="9771966at2"/>
<keyword evidence="7" id="KW-1185">Reference proteome</keyword>
<comment type="caution">
    <text evidence="6">The sequence shown here is derived from an EMBL/GenBank/DDBJ whole genome shotgun (WGS) entry which is preliminary data.</text>
</comment>
<accession>A0A4R7SSU3</accession>